<evidence type="ECO:0000313" key="2">
    <source>
        <dbReference type="EMBL" id="PWN26343.1"/>
    </source>
</evidence>
<protein>
    <submittedName>
        <fullName evidence="2">Uncharacterized protein</fullName>
    </submittedName>
</protein>
<feature type="region of interest" description="Disordered" evidence="1">
    <location>
        <begin position="266"/>
        <end position="317"/>
    </location>
</feature>
<dbReference type="RefSeq" id="XP_025360955.1">
    <property type="nucleotide sequence ID" value="XM_025509649.1"/>
</dbReference>
<dbReference type="Proteomes" id="UP000245884">
    <property type="component" value="Unassembled WGS sequence"/>
</dbReference>
<reference evidence="2 3" key="1">
    <citation type="journal article" date="2018" name="Mol. Biol. Evol.">
        <title>Broad Genomic Sampling Reveals a Smut Pathogenic Ancestry of the Fungal Clade Ustilaginomycotina.</title>
        <authorList>
            <person name="Kijpornyongpan T."/>
            <person name="Mondo S.J."/>
            <person name="Barry K."/>
            <person name="Sandor L."/>
            <person name="Lee J."/>
            <person name="Lipzen A."/>
            <person name="Pangilinan J."/>
            <person name="LaButti K."/>
            <person name="Hainaut M."/>
            <person name="Henrissat B."/>
            <person name="Grigoriev I.V."/>
            <person name="Spatafora J.W."/>
            <person name="Aime M.C."/>
        </authorList>
    </citation>
    <scope>NUCLEOTIDE SEQUENCE [LARGE SCALE GENOMIC DNA]</scope>
    <source>
        <strain evidence="2 3">MCA 5214</strain>
    </source>
</reference>
<feature type="region of interest" description="Disordered" evidence="1">
    <location>
        <begin position="45"/>
        <end position="137"/>
    </location>
</feature>
<name>A0A316UR44_9BASI</name>
<dbReference type="GeneID" id="37031472"/>
<organism evidence="2 3">
    <name type="scientific">Jaminaea rosea</name>
    <dbReference type="NCBI Taxonomy" id="1569628"/>
    <lineage>
        <taxon>Eukaryota</taxon>
        <taxon>Fungi</taxon>
        <taxon>Dikarya</taxon>
        <taxon>Basidiomycota</taxon>
        <taxon>Ustilaginomycotina</taxon>
        <taxon>Exobasidiomycetes</taxon>
        <taxon>Microstromatales</taxon>
        <taxon>Microstromatales incertae sedis</taxon>
        <taxon>Jaminaea</taxon>
    </lineage>
</organism>
<dbReference type="AlphaFoldDB" id="A0A316UR44"/>
<dbReference type="EMBL" id="KZ819672">
    <property type="protein sequence ID" value="PWN26343.1"/>
    <property type="molecule type" value="Genomic_DNA"/>
</dbReference>
<sequence>MRLSSIRLEASWTLTIGLVIALSVAALPWRGSDSLDRVDEAGVAPRIEEHPRTSSIAIASSRGHHDESGRAEHPLQARSDSLSCAEDQGRQLSGMTQASSRSAGNSDHPDETELSARSTPAAVSGKSTPGRAAVKGTLLDDETSQHFKKTILNSRWKDNSTFCTCCKTKSSTDCCSGKPWWCTCSECGSAAVAALTEDVVTRLPVGSEEPNSQSTRDASEDPLLLVRQTGFCGCCKSASTSVCCGHNPFCSCGTCDNPPVSARGELRLPSPPQPRDNVPRTAAVSGFSKQQSSLGKKDTFVRGSNAQAPGQGAVELGSRDMSGVDLSDATLDQVLLSRSLVCNCCRQYGPSCCAGNPRCSCSGCAVLVRHDREHLNTLDAGDATVEARSAAGGGAAEADSVKRMARGTDHVIVANAEEEDV</sequence>
<feature type="compositionally biased region" description="Basic and acidic residues" evidence="1">
    <location>
        <begin position="63"/>
        <end position="75"/>
    </location>
</feature>
<keyword evidence="3" id="KW-1185">Reference proteome</keyword>
<proteinExistence type="predicted"/>
<evidence type="ECO:0000313" key="3">
    <source>
        <dbReference type="Proteomes" id="UP000245884"/>
    </source>
</evidence>
<accession>A0A316UR44</accession>
<evidence type="ECO:0000256" key="1">
    <source>
        <dbReference type="SAM" id="MobiDB-lite"/>
    </source>
</evidence>
<feature type="compositionally biased region" description="Polar residues" evidence="1">
    <location>
        <begin position="90"/>
        <end position="105"/>
    </location>
</feature>
<gene>
    <name evidence="2" type="ORF">BDZ90DRAFT_52652</name>
</gene>